<protein>
    <recommendedName>
        <fullName evidence="3">Type A2 lantipeptide</fullName>
    </recommendedName>
</protein>
<reference evidence="1" key="1">
    <citation type="submission" date="2022-10" db="EMBL/GenBank/DDBJ databases">
        <title>The complete genomes of actinobacterial strains from the NBC collection.</title>
        <authorList>
            <person name="Joergensen T.S."/>
            <person name="Alvarez Arevalo M."/>
            <person name="Sterndorff E.B."/>
            <person name="Faurdal D."/>
            <person name="Vuksanovic O."/>
            <person name="Mourched A.-S."/>
            <person name="Charusanti P."/>
            <person name="Shaw S."/>
            <person name="Blin K."/>
            <person name="Weber T."/>
        </authorList>
    </citation>
    <scope>NUCLEOTIDE SEQUENCE</scope>
    <source>
        <strain evidence="1">NBC_00686</strain>
    </source>
</reference>
<evidence type="ECO:0000313" key="1">
    <source>
        <dbReference type="EMBL" id="WUT41771.1"/>
    </source>
</evidence>
<name>A0ABZ1WPW4_9ACTN</name>
<keyword evidence="2" id="KW-1185">Reference proteome</keyword>
<dbReference type="RefSeq" id="WP_225890214.1">
    <property type="nucleotide sequence ID" value="NZ_CP109011.1"/>
</dbReference>
<organism evidence="1 2">
    <name type="scientific">Streptomyces pseudovenezuelae</name>
    <dbReference type="NCBI Taxonomy" id="67350"/>
    <lineage>
        <taxon>Bacteria</taxon>
        <taxon>Bacillati</taxon>
        <taxon>Actinomycetota</taxon>
        <taxon>Actinomycetes</taxon>
        <taxon>Kitasatosporales</taxon>
        <taxon>Streptomycetaceae</taxon>
        <taxon>Streptomyces</taxon>
        <taxon>Streptomyces aurantiacus group</taxon>
    </lineage>
</organism>
<accession>A0ABZ1WPW4</accession>
<sequence length="72" mass="7186">MRKEPRAMNVAPHIEAAELTDADLDQVSGGVAAATAAGLHLQVAHLEVCADAGAFVSAEGVALGVNAHVGVN</sequence>
<gene>
    <name evidence="1" type="ORF">OG929_05605</name>
</gene>
<evidence type="ECO:0000313" key="2">
    <source>
        <dbReference type="Proteomes" id="UP001432168"/>
    </source>
</evidence>
<dbReference type="EMBL" id="CP109011">
    <property type="protein sequence ID" value="WUT41771.1"/>
    <property type="molecule type" value="Genomic_DNA"/>
</dbReference>
<proteinExistence type="predicted"/>
<evidence type="ECO:0008006" key="3">
    <source>
        <dbReference type="Google" id="ProtNLM"/>
    </source>
</evidence>
<dbReference type="Proteomes" id="UP001432168">
    <property type="component" value="Chromosome"/>
</dbReference>